<reference evidence="1 2" key="2">
    <citation type="journal article" date="2022" name="Mol. Ecol. Resour.">
        <title>The genomes of chicory, endive, great burdock and yacon provide insights into Asteraceae paleo-polyploidization history and plant inulin production.</title>
        <authorList>
            <person name="Fan W."/>
            <person name="Wang S."/>
            <person name="Wang H."/>
            <person name="Wang A."/>
            <person name="Jiang F."/>
            <person name="Liu H."/>
            <person name="Zhao H."/>
            <person name="Xu D."/>
            <person name="Zhang Y."/>
        </authorList>
    </citation>
    <scope>NUCLEOTIDE SEQUENCE [LARGE SCALE GENOMIC DNA]</scope>
    <source>
        <strain evidence="2">cv. Niubang</strain>
    </source>
</reference>
<accession>A0ACB9CJK8</accession>
<keyword evidence="2" id="KW-1185">Reference proteome</keyword>
<protein>
    <submittedName>
        <fullName evidence="1">Uncharacterized protein</fullName>
    </submittedName>
</protein>
<evidence type="ECO:0000313" key="2">
    <source>
        <dbReference type="Proteomes" id="UP001055879"/>
    </source>
</evidence>
<name>A0ACB9CJK8_ARCLA</name>
<dbReference type="Proteomes" id="UP001055879">
    <property type="component" value="Linkage Group LG04"/>
</dbReference>
<comment type="caution">
    <text evidence="1">The sequence shown here is derived from an EMBL/GenBank/DDBJ whole genome shotgun (WGS) entry which is preliminary data.</text>
</comment>
<dbReference type="EMBL" id="CM042050">
    <property type="protein sequence ID" value="KAI3734426.1"/>
    <property type="molecule type" value="Genomic_DNA"/>
</dbReference>
<reference evidence="2" key="1">
    <citation type="journal article" date="2022" name="Mol. Ecol. Resour.">
        <title>The genomes of chicory, endive, great burdock and yacon provide insights into Asteraceae palaeo-polyploidization history and plant inulin production.</title>
        <authorList>
            <person name="Fan W."/>
            <person name="Wang S."/>
            <person name="Wang H."/>
            <person name="Wang A."/>
            <person name="Jiang F."/>
            <person name="Liu H."/>
            <person name="Zhao H."/>
            <person name="Xu D."/>
            <person name="Zhang Y."/>
        </authorList>
    </citation>
    <scope>NUCLEOTIDE SEQUENCE [LARGE SCALE GENOMIC DNA]</scope>
    <source>
        <strain evidence="2">cv. Niubang</strain>
    </source>
</reference>
<evidence type="ECO:0000313" key="1">
    <source>
        <dbReference type="EMBL" id="KAI3734426.1"/>
    </source>
</evidence>
<sequence>MQLGFNGDLNTGRQEQPINFAGDSDRRSKSGPDLPSPHLLNAAIGSVIMDQIMASEYNQGMVLLKCVKLLFSEV</sequence>
<gene>
    <name evidence="1" type="ORF">L6452_13894</name>
</gene>
<organism evidence="1 2">
    <name type="scientific">Arctium lappa</name>
    <name type="common">Greater burdock</name>
    <name type="synonym">Lappa major</name>
    <dbReference type="NCBI Taxonomy" id="4217"/>
    <lineage>
        <taxon>Eukaryota</taxon>
        <taxon>Viridiplantae</taxon>
        <taxon>Streptophyta</taxon>
        <taxon>Embryophyta</taxon>
        <taxon>Tracheophyta</taxon>
        <taxon>Spermatophyta</taxon>
        <taxon>Magnoliopsida</taxon>
        <taxon>eudicotyledons</taxon>
        <taxon>Gunneridae</taxon>
        <taxon>Pentapetalae</taxon>
        <taxon>asterids</taxon>
        <taxon>campanulids</taxon>
        <taxon>Asterales</taxon>
        <taxon>Asteraceae</taxon>
        <taxon>Carduoideae</taxon>
        <taxon>Cardueae</taxon>
        <taxon>Arctiinae</taxon>
        <taxon>Arctium</taxon>
    </lineage>
</organism>
<proteinExistence type="predicted"/>